<keyword evidence="5" id="KW-1185">Reference proteome</keyword>
<keyword evidence="2" id="KW-0067">ATP-binding</keyword>
<organism evidence="4 5">
    <name type="scientific">Diversispora epigaea</name>
    <dbReference type="NCBI Taxonomy" id="1348612"/>
    <lineage>
        <taxon>Eukaryota</taxon>
        <taxon>Fungi</taxon>
        <taxon>Fungi incertae sedis</taxon>
        <taxon>Mucoromycota</taxon>
        <taxon>Glomeromycotina</taxon>
        <taxon>Glomeromycetes</taxon>
        <taxon>Diversisporales</taxon>
        <taxon>Diversisporaceae</taxon>
        <taxon>Diversispora</taxon>
    </lineage>
</organism>
<dbReference type="GO" id="GO:0004674">
    <property type="term" value="F:protein serine/threonine kinase activity"/>
    <property type="evidence" value="ECO:0007669"/>
    <property type="project" value="TreeGrafter"/>
</dbReference>
<evidence type="ECO:0000313" key="4">
    <source>
        <dbReference type="EMBL" id="RHZ65051.1"/>
    </source>
</evidence>
<reference evidence="4 5" key="1">
    <citation type="submission" date="2018-08" db="EMBL/GenBank/DDBJ databases">
        <title>Genome and evolution of the arbuscular mycorrhizal fungus Diversispora epigaea (formerly Glomus versiforme) and its bacterial endosymbionts.</title>
        <authorList>
            <person name="Sun X."/>
            <person name="Fei Z."/>
            <person name="Harrison M."/>
        </authorList>
    </citation>
    <scope>NUCLEOTIDE SEQUENCE [LARGE SCALE GENOMIC DNA]</scope>
    <source>
        <strain evidence="4 5">IT104</strain>
    </source>
</reference>
<comment type="caution">
    <text evidence="4">The sequence shown here is derived from an EMBL/GenBank/DDBJ whole genome shotgun (WGS) entry which is preliminary data.</text>
</comment>
<dbReference type="STRING" id="1348612.A0A397HPF9"/>
<dbReference type="Gene3D" id="1.10.510.10">
    <property type="entry name" value="Transferase(Phosphotransferase) domain 1"/>
    <property type="match status" value="1"/>
</dbReference>
<evidence type="ECO:0000259" key="3">
    <source>
        <dbReference type="PROSITE" id="PS50011"/>
    </source>
</evidence>
<dbReference type="Proteomes" id="UP000266861">
    <property type="component" value="Unassembled WGS sequence"/>
</dbReference>
<evidence type="ECO:0000256" key="2">
    <source>
        <dbReference type="ARBA" id="ARBA00022840"/>
    </source>
</evidence>
<dbReference type="InterPro" id="IPR051681">
    <property type="entry name" value="Ser/Thr_Kinases-Pseudokinases"/>
</dbReference>
<dbReference type="Gene3D" id="1.10.10.1010">
    <property type="entry name" value="Intein homing endonuclease, domain IV"/>
    <property type="match status" value="2"/>
</dbReference>
<dbReference type="SUPFAM" id="SSF56112">
    <property type="entry name" value="Protein kinase-like (PK-like)"/>
    <property type="match status" value="1"/>
</dbReference>
<dbReference type="Pfam" id="PF07714">
    <property type="entry name" value="PK_Tyr_Ser-Thr"/>
    <property type="match status" value="1"/>
</dbReference>
<evidence type="ECO:0000313" key="5">
    <source>
        <dbReference type="Proteomes" id="UP000266861"/>
    </source>
</evidence>
<accession>A0A397HPF9</accession>
<proteinExistence type="predicted"/>
<dbReference type="PANTHER" id="PTHR44329:SF298">
    <property type="entry name" value="MIXED LINEAGE KINASE DOMAIN-LIKE PROTEIN"/>
    <property type="match status" value="1"/>
</dbReference>
<dbReference type="AlphaFoldDB" id="A0A397HPF9"/>
<dbReference type="EMBL" id="PQFF01000291">
    <property type="protein sequence ID" value="RHZ65051.1"/>
    <property type="molecule type" value="Genomic_DNA"/>
</dbReference>
<dbReference type="PROSITE" id="PS50011">
    <property type="entry name" value="PROTEIN_KINASE_DOM"/>
    <property type="match status" value="1"/>
</dbReference>
<dbReference type="PANTHER" id="PTHR44329">
    <property type="entry name" value="SERINE/THREONINE-PROTEIN KINASE TNNI3K-RELATED"/>
    <property type="match status" value="1"/>
</dbReference>
<evidence type="ECO:0000256" key="1">
    <source>
        <dbReference type="ARBA" id="ARBA00022741"/>
    </source>
</evidence>
<dbReference type="OrthoDB" id="2425228at2759"/>
<feature type="domain" description="Protein kinase" evidence="3">
    <location>
        <begin position="342"/>
        <end position="619"/>
    </location>
</feature>
<protein>
    <recommendedName>
        <fullName evidence="3">Protein kinase domain-containing protein</fullName>
    </recommendedName>
</protein>
<dbReference type="InterPro" id="IPR011009">
    <property type="entry name" value="Kinase-like_dom_sf"/>
</dbReference>
<sequence>MSMTRDGMGPPHGPAFKVYRRAKFLMDPTLRLQSNEARSEFLKKHVKESNLDVSEKNYLYNLIDKEIDIKSVLENANEKRECEHCGNMTSAKQYCEFCIRKYLENDFKNWTSGNNEIDKLLQTCQKNVIRQDLAVEWVPFENFSNVKYLSKGGFADIYTAEWNEGCYDKWDSKNQQYIRYGKRNVVLKSLRNSKNPGRQWISEVYGMGPPHGPAFKVYRRAKFLMDPTLRLQSNEARSEFLKKHVKESNLDVSEKNYLYNLIDKEIDIKSVLENANEKRECEHCGNMTSAKQYCEFCIRKYLENDFKNWTSGNNEIDKLLQTCQKNVIRQDLAVEWVPFENFSNVKYLSKGGFADIYTAEWNEGCYDKWDSKNQQYIRYGKRNVVLKSLRNSKNPGRQWISEAKVHLNLMNGLPNVVFCYGITKDPDSQDFMLILRPMECDLNSFLKTARIKKKTIPLLQKINILYDIAFPLNNLHKSNNIHRDLHPGNVLLSGRSKEWLISDLGFCGPFERETTDIYGVDAFIAPEVYCGKPKTKKSDIYAFGMLMWEIYYEKFPFKKFYNLKKFPYDKIINGKRPGIKRGMPTWYSDLLKKCWDAVPDNRPNVEEILVEIEKQLRFLYQQPGATKDDDFYECDYKSVICFPTHSSKHPLLTSSPKSIYLSRLSISKLKKAQNLLN</sequence>
<keyword evidence="1" id="KW-0547">Nucleotide-binding</keyword>
<dbReference type="InterPro" id="IPR001245">
    <property type="entry name" value="Ser-Thr/Tyr_kinase_cat_dom"/>
</dbReference>
<dbReference type="InterPro" id="IPR000719">
    <property type="entry name" value="Prot_kinase_dom"/>
</dbReference>
<dbReference type="GO" id="GO:0005524">
    <property type="term" value="F:ATP binding"/>
    <property type="evidence" value="ECO:0007669"/>
    <property type="project" value="UniProtKB-KW"/>
</dbReference>
<gene>
    <name evidence="4" type="ORF">Glove_319g68</name>
</gene>
<name>A0A397HPF9_9GLOM</name>